<evidence type="ECO:0000313" key="3">
    <source>
        <dbReference type="EMBL" id="THH38871.1"/>
    </source>
</evidence>
<accession>A0A4S4NKS0</accession>
<evidence type="ECO:0000256" key="2">
    <source>
        <dbReference type="SAM" id="SignalP"/>
    </source>
</evidence>
<evidence type="ECO:0000256" key="1">
    <source>
        <dbReference type="SAM" id="Phobius"/>
    </source>
</evidence>
<evidence type="ECO:0000313" key="4">
    <source>
        <dbReference type="Proteomes" id="UP000306602"/>
    </source>
</evidence>
<keyword evidence="4" id="KW-1185">Reference proteome</keyword>
<keyword evidence="1" id="KW-0812">Transmembrane</keyword>
<sequence length="181" mass="18839">MKIVNYLLPALLTCGFAATASASVIGPFDKENGEAAEIAAALTQLSDAGADTSGWVALGKLEEGDIVSGLNIETEDYGLGLDATLTDLFYDGGELKGFDMALDAVAGYELTAVLIKAGTKHIIYYANMFDDMRTTLLDDKAVSHVSYFGTVSMSAVPLPGSLPLLAGGVILGGAVLRRRKG</sequence>
<evidence type="ECO:0008006" key="5">
    <source>
        <dbReference type="Google" id="ProtNLM"/>
    </source>
</evidence>
<reference evidence="3 4" key="1">
    <citation type="submission" date="2019-04" db="EMBL/GenBank/DDBJ databases">
        <title>Shimia ponticola sp. nov., isolated from seawater.</title>
        <authorList>
            <person name="Kim Y.-O."/>
            <person name="Yoon J.-H."/>
        </authorList>
    </citation>
    <scope>NUCLEOTIDE SEQUENCE [LARGE SCALE GENOMIC DNA]</scope>
    <source>
        <strain evidence="3 4">MYP11</strain>
    </source>
</reference>
<keyword evidence="2" id="KW-0732">Signal</keyword>
<keyword evidence="1" id="KW-1133">Transmembrane helix</keyword>
<dbReference type="EMBL" id="SRKY01000001">
    <property type="protein sequence ID" value="THH38871.1"/>
    <property type="molecule type" value="Genomic_DNA"/>
</dbReference>
<keyword evidence="1" id="KW-0472">Membrane</keyword>
<comment type="caution">
    <text evidence="3">The sequence shown here is derived from an EMBL/GenBank/DDBJ whole genome shotgun (WGS) entry which is preliminary data.</text>
</comment>
<organism evidence="3 4">
    <name type="scientific">Aliishimia ponticola</name>
    <dbReference type="NCBI Taxonomy" id="2499833"/>
    <lineage>
        <taxon>Bacteria</taxon>
        <taxon>Pseudomonadati</taxon>
        <taxon>Pseudomonadota</taxon>
        <taxon>Alphaproteobacteria</taxon>
        <taxon>Rhodobacterales</taxon>
        <taxon>Paracoccaceae</taxon>
        <taxon>Aliishimia</taxon>
    </lineage>
</organism>
<dbReference type="Proteomes" id="UP000306602">
    <property type="component" value="Unassembled WGS sequence"/>
</dbReference>
<dbReference type="RefSeq" id="WP_136461791.1">
    <property type="nucleotide sequence ID" value="NZ_SRKY01000001.1"/>
</dbReference>
<proteinExistence type="predicted"/>
<feature type="chain" id="PRO_5020724659" description="VPLPA-CTERM sorting domain-containing protein" evidence="2">
    <location>
        <begin position="23"/>
        <end position="181"/>
    </location>
</feature>
<feature type="transmembrane region" description="Helical" evidence="1">
    <location>
        <begin position="156"/>
        <end position="176"/>
    </location>
</feature>
<dbReference type="AlphaFoldDB" id="A0A4S4NKS0"/>
<name>A0A4S4NKS0_9RHOB</name>
<protein>
    <recommendedName>
        <fullName evidence="5">VPLPA-CTERM sorting domain-containing protein</fullName>
    </recommendedName>
</protein>
<gene>
    <name evidence="3" type="ORF">E4Z66_04745</name>
</gene>
<feature type="signal peptide" evidence="2">
    <location>
        <begin position="1"/>
        <end position="22"/>
    </location>
</feature>